<keyword evidence="11 16" id="KW-0472">Membrane</keyword>
<evidence type="ECO:0000256" key="16">
    <source>
        <dbReference type="SAM" id="Phobius"/>
    </source>
</evidence>
<name>G3HV01_CRIGR</name>
<dbReference type="Gene3D" id="3.30.800.10">
    <property type="entry name" value="Phosphatidylinositol Phosphate Kinase II Beta"/>
    <property type="match status" value="1"/>
</dbReference>
<keyword evidence="3" id="KW-0963">Cytoplasm</keyword>
<evidence type="ECO:0000256" key="14">
    <source>
        <dbReference type="PROSITE-ProRule" id="PRU00781"/>
    </source>
</evidence>
<dbReference type="GO" id="GO:0046488">
    <property type="term" value="P:phosphatidylinositol metabolic process"/>
    <property type="evidence" value="ECO:0007669"/>
    <property type="project" value="UniProtKB-UniRule"/>
</dbReference>
<evidence type="ECO:0000259" key="18">
    <source>
        <dbReference type="PROSITE" id="PS51840"/>
    </source>
</evidence>
<dbReference type="eggNOG" id="KOG0229">
    <property type="taxonomic scope" value="Eukaryota"/>
</dbReference>
<evidence type="ECO:0000256" key="2">
    <source>
        <dbReference type="ARBA" id="ARBA00004496"/>
    </source>
</evidence>
<evidence type="ECO:0000256" key="5">
    <source>
        <dbReference type="ARBA" id="ARBA00022692"/>
    </source>
</evidence>
<dbReference type="InterPro" id="IPR019448">
    <property type="entry name" value="NT-C2"/>
</dbReference>
<dbReference type="AlphaFoldDB" id="G3HV01"/>
<reference evidence="20" key="1">
    <citation type="journal article" date="2011" name="Nat. Biotechnol.">
        <title>The genomic sequence of the Chinese hamster ovary (CHO)-K1 cell line.</title>
        <authorList>
            <person name="Xu X."/>
            <person name="Nagarajan H."/>
            <person name="Lewis N.E."/>
            <person name="Pan S."/>
            <person name="Cai Z."/>
            <person name="Liu X."/>
            <person name="Chen W."/>
            <person name="Xie M."/>
            <person name="Wang W."/>
            <person name="Hammond S."/>
            <person name="Andersen M.R."/>
            <person name="Neff N."/>
            <person name="Passarelli B."/>
            <person name="Koh W."/>
            <person name="Fan H.C."/>
            <person name="Wang J."/>
            <person name="Gui Y."/>
            <person name="Lee K.H."/>
            <person name="Betenbaugh M.J."/>
            <person name="Quake S.R."/>
            <person name="Famili I."/>
            <person name="Palsson B.O."/>
            <person name="Wang J."/>
        </authorList>
    </citation>
    <scope>NUCLEOTIDE SEQUENCE [LARGE SCALE GENOMIC DNA]</scope>
    <source>
        <strain evidence="20">CHO K1 cell line</strain>
    </source>
</reference>
<dbReference type="GO" id="GO:0005789">
    <property type="term" value="C:endoplasmic reticulum membrane"/>
    <property type="evidence" value="ECO:0007669"/>
    <property type="project" value="InterPro"/>
</dbReference>
<feature type="compositionally biased region" description="Basic and acidic residues" evidence="15">
    <location>
        <begin position="232"/>
        <end position="251"/>
    </location>
</feature>
<evidence type="ECO:0000313" key="19">
    <source>
        <dbReference type="EMBL" id="EGW07671.1"/>
    </source>
</evidence>
<dbReference type="InterPro" id="IPR039931">
    <property type="entry name" value="EEIG1/2-like"/>
</dbReference>
<dbReference type="FunFam" id="3.30.800.10:FF:000011">
    <property type="entry name" value="Phosphatidylinositol 4-phosphate 5-kinase-like protein 1"/>
    <property type="match status" value="1"/>
</dbReference>
<dbReference type="EMBL" id="JH000759">
    <property type="protein sequence ID" value="EGW07671.1"/>
    <property type="molecule type" value="Genomic_DNA"/>
</dbReference>
<evidence type="ECO:0000256" key="4">
    <source>
        <dbReference type="ARBA" id="ARBA00022679"/>
    </source>
</evidence>
<dbReference type="FunFam" id="3.30.810.10:FF:000006">
    <property type="entry name" value="Phosphatidylinositol 4-phosphate 5-kinase-like protein 1"/>
    <property type="match status" value="1"/>
</dbReference>
<dbReference type="PROSITE" id="PS51455">
    <property type="entry name" value="PIPK"/>
    <property type="match status" value="1"/>
</dbReference>
<dbReference type="InterPro" id="IPR027483">
    <property type="entry name" value="PInositol-4-P-4/5-kinase_C_sf"/>
</dbReference>
<feature type="region of interest" description="Disordered" evidence="15">
    <location>
        <begin position="124"/>
        <end position="274"/>
    </location>
</feature>
<dbReference type="Pfam" id="PF10358">
    <property type="entry name" value="NT-C2"/>
    <property type="match status" value="1"/>
</dbReference>
<dbReference type="InterPro" id="IPR009914">
    <property type="entry name" value="DPM2"/>
</dbReference>
<dbReference type="STRING" id="10029.G3HV01"/>
<comment type="subcellular location">
    <subcellularLocation>
        <location evidence="2">Cytoplasm</location>
    </subcellularLocation>
    <subcellularLocation>
        <location evidence="1">Membrane</location>
        <topology evidence="1">Multi-pass membrane protein</topology>
    </subcellularLocation>
</comment>
<dbReference type="Pfam" id="PF01504">
    <property type="entry name" value="PIP5K"/>
    <property type="match status" value="1"/>
</dbReference>
<dbReference type="GO" id="GO:0052742">
    <property type="term" value="F:phosphatidylinositol kinase activity"/>
    <property type="evidence" value="ECO:0007669"/>
    <property type="project" value="InterPro"/>
</dbReference>
<evidence type="ECO:0000256" key="7">
    <source>
        <dbReference type="ARBA" id="ARBA00022777"/>
    </source>
</evidence>
<evidence type="ECO:0000256" key="12">
    <source>
        <dbReference type="ARBA" id="ARBA00034780"/>
    </source>
</evidence>
<proteinExistence type="inferred from homology"/>
<evidence type="ECO:0000256" key="9">
    <source>
        <dbReference type="ARBA" id="ARBA00022989"/>
    </source>
</evidence>
<evidence type="ECO:0000256" key="11">
    <source>
        <dbReference type="ARBA" id="ARBA00023136"/>
    </source>
</evidence>
<organism evidence="19 20">
    <name type="scientific">Cricetulus griseus</name>
    <name type="common">Chinese hamster</name>
    <name type="synonym">Cricetulus barabensis griseus</name>
    <dbReference type="NCBI Taxonomy" id="10029"/>
    <lineage>
        <taxon>Eukaryota</taxon>
        <taxon>Metazoa</taxon>
        <taxon>Chordata</taxon>
        <taxon>Craniata</taxon>
        <taxon>Vertebrata</taxon>
        <taxon>Euteleostomi</taxon>
        <taxon>Mammalia</taxon>
        <taxon>Eutheria</taxon>
        <taxon>Euarchontoglires</taxon>
        <taxon>Glires</taxon>
        <taxon>Rodentia</taxon>
        <taxon>Myomorpha</taxon>
        <taxon>Muroidea</taxon>
        <taxon>Cricetidae</taxon>
        <taxon>Cricetinae</taxon>
        <taxon>Cricetulus</taxon>
    </lineage>
</organism>
<dbReference type="GO" id="GO:0030234">
    <property type="term" value="F:enzyme regulator activity"/>
    <property type="evidence" value="ECO:0007669"/>
    <property type="project" value="InterPro"/>
</dbReference>
<feature type="transmembrane region" description="Helical" evidence="16">
    <location>
        <begin position="401"/>
        <end position="422"/>
    </location>
</feature>
<dbReference type="Gene3D" id="3.30.810.10">
    <property type="entry name" value="2-Layer Sandwich"/>
    <property type="match status" value="1"/>
</dbReference>
<gene>
    <name evidence="19" type="ORF">I79_014774</name>
</gene>
<comment type="similarity">
    <text evidence="12">Belongs to the EEIG family.</text>
</comment>
<keyword evidence="5 16" id="KW-0812">Transmembrane</keyword>
<feature type="compositionally biased region" description="Basic and acidic residues" evidence="15">
    <location>
        <begin position="258"/>
        <end position="274"/>
    </location>
</feature>
<dbReference type="PANTHER" id="PTHR21456:SF2">
    <property type="entry name" value="EARLY ESTROGEN-INDUCED GENE 1 PROTEIN"/>
    <property type="match status" value="1"/>
</dbReference>
<dbReference type="SUPFAM" id="SSF56104">
    <property type="entry name" value="SAICAR synthase-like"/>
    <property type="match status" value="1"/>
</dbReference>
<feature type="domain" description="PIPK" evidence="17">
    <location>
        <begin position="451"/>
        <end position="807"/>
    </location>
</feature>
<feature type="transmembrane region" description="Helical" evidence="16">
    <location>
        <begin position="331"/>
        <end position="351"/>
    </location>
</feature>
<feature type="non-terminal residue" evidence="19">
    <location>
        <position position="1"/>
    </location>
</feature>
<dbReference type="PANTHER" id="PTHR21456">
    <property type="entry name" value="FAMILY WITH SEQUENCE SIMILARITY 102"/>
    <property type="match status" value="1"/>
</dbReference>
<keyword evidence="10" id="KW-0443">Lipid metabolism</keyword>
<dbReference type="PaxDb" id="10029-XP_007622030.1"/>
<dbReference type="Proteomes" id="UP000001075">
    <property type="component" value="Unassembled WGS sequence"/>
</dbReference>
<dbReference type="InterPro" id="IPR002498">
    <property type="entry name" value="PInositol-4-P-4/5-kinase_core"/>
</dbReference>
<evidence type="ECO:0000256" key="8">
    <source>
        <dbReference type="ARBA" id="ARBA00022840"/>
    </source>
</evidence>
<keyword evidence="9 16" id="KW-1133">Transmembrane helix</keyword>
<keyword evidence="8 14" id="KW-0067">ATP-binding</keyword>
<keyword evidence="7 14" id="KW-0418">Kinase</keyword>
<evidence type="ECO:0000256" key="1">
    <source>
        <dbReference type="ARBA" id="ARBA00004141"/>
    </source>
</evidence>
<evidence type="ECO:0000256" key="10">
    <source>
        <dbReference type="ARBA" id="ARBA00023098"/>
    </source>
</evidence>
<feature type="compositionally biased region" description="Low complexity" evidence="15">
    <location>
        <begin position="133"/>
        <end position="145"/>
    </location>
</feature>
<keyword evidence="6 14" id="KW-0547">Nucleotide-binding</keyword>
<dbReference type="SMART" id="SM00330">
    <property type="entry name" value="PIPKc"/>
    <property type="match status" value="1"/>
</dbReference>
<evidence type="ECO:0000259" key="17">
    <source>
        <dbReference type="PROSITE" id="PS51455"/>
    </source>
</evidence>
<dbReference type="CDD" id="cd17304">
    <property type="entry name" value="PIPKc_PIP5KL1"/>
    <property type="match status" value="1"/>
</dbReference>
<feature type="domain" description="C2 NT-type" evidence="18">
    <location>
        <begin position="1"/>
        <end position="96"/>
    </location>
</feature>
<dbReference type="Pfam" id="PF07297">
    <property type="entry name" value="DPM2"/>
    <property type="match status" value="1"/>
</dbReference>
<feature type="compositionally biased region" description="Polar residues" evidence="15">
    <location>
        <begin position="179"/>
        <end position="206"/>
    </location>
</feature>
<dbReference type="PROSITE" id="PS51840">
    <property type="entry name" value="C2_NT"/>
    <property type="match status" value="1"/>
</dbReference>
<evidence type="ECO:0000313" key="20">
    <source>
        <dbReference type="Proteomes" id="UP000001075"/>
    </source>
</evidence>
<dbReference type="InterPro" id="IPR027484">
    <property type="entry name" value="PInositol-4-P-5-kinase_N"/>
</dbReference>
<evidence type="ECO:0000256" key="15">
    <source>
        <dbReference type="SAM" id="MobiDB-lite"/>
    </source>
</evidence>
<dbReference type="GO" id="GO:0005524">
    <property type="term" value="F:ATP binding"/>
    <property type="evidence" value="ECO:0007669"/>
    <property type="project" value="UniProtKB-UniRule"/>
</dbReference>
<dbReference type="InParanoid" id="G3HV01"/>
<evidence type="ECO:0000256" key="13">
    <source>
        <dbReference type="ARBA" id="ARBA00070223"/>
    </source>
</evidence>
<accession>G3HV01</accession>
<evidence type="ECO:0000256" key="3">
    <source>
        <dbReference type="ARBA" id="ARBA00022490"/>
    </source>
</evidence>
<dbReference type="GO" id="GO:0180047">
    <property type="term" value="P:dolichol phosphate mannose biosynthetic process"/>
    <property type="evidence" value="ECO:0007669"/>
    <property type="project" value="InterPro"/>
</dbReference>
<feature type="transmembrane region" description="Helical" evidence="16">
    <location>
        <begin position="363"/>
        <end position="389"/>
    </location>
</feature>
<keyword evidence="4 14" id="KW-0808">Transferase</keyword>
<evidence type="ECO:0000256" key="6">
    <source>
        <dbReference type="ARBA" id="ARBA00022741"/>
    </source>
</evidence>
<protein>
    <recommendedName>
        <fullName evidence="13">Phosphatidylinositol 4-phosphate 5-kinase-like protein 1</fullName>
    </recommendedName>
</protein>
<sequence>EEVQENCVRWRKRFTFVCKMSANPATGLLDPCIFRVSVRKELKGGKAYSKLGFTDLNLAEFAGSGSTVRCCLLEGYDTKNTRQDNSILKVTIGMFLLSGDPCFKTPPSTAKSISIPGQDSSLQLTCKGGGTSSSGSSSTNSLTGSRPPKTRPTILGSGLPEEPDQSLSSPEEVFHSGHSRNSSYASQQSKLSGYSTEHSRSSSLSDLTHRRNTSTSSSTSGGLSMAVEGPEGIDREHRPPEKPPRPPEKPPRPPRPLHLSDRSFRRKKDSVESHPTWVDDTRIDADDIVEKIMQSQDFTDGSNTEDSNLRLFVSRDGSTTLSGIQLANRVCVFKVLLPQAFVLITPVFLAFQTFEPATGTDQVVGFGLVAVSLIIFTYYTTWVILLPFIDSQHVIHKYFLPRAYAVLIPLATGLLLLLFVGYKQKALCLFQCFRAVVPGDRRGLLWRGLRDKHNRVGLFEINPGHELHRMTRMMQEGLWAATEVFKENPPKGPPTQKDFSEVMTQVHEEGFELCTLAGPAFARLRRYLGLTEEDYQATLGPRGPYLQFLSTSKSKASFFLSHDQRFFLKTQRRHEVQVLLAHLPRYVQHLLRHPHTLLARLLGVHSLRVAQGKKKYFIIMQSVFYPVSRISERYDIKACEQSRWVEPVPEGSPLLLVLKDLNFEGKTIRLGSQRSWFLRQLELDTTFLRDLNVLDYSLLVAFQLLHEDEKDRFSIFRTFRSVHGAPNTWGTEGQNRRLLPDVPNALHILDGPDQRYFLGLVDLTTVYGFRKRLEHLWKMMRYPGQSFSTVSPAQYARRLRQWVETHTQ</sequence>